<name>A0AAN6MYU2_9PEZI</name>
<evidence type="ECO:0000313" key="2">
    <source>
        <dbReference type="Proteomes" id="UP001303473"/>
    </source>
</evidence>
<proteinExistence type="predicted"/>
<protein>
    <submittedName>
        <fullName evidence="1">Uncharacterized protein</fullName>
    </submittedName>
</protein>
<evidence type="ECO:0000313" key="1">
    <source>
        <dbReference type="EMBL" id="KAK3934392.1"/>
    </source>
</evidence>
<reference evidence="2" key="1">
    <citation type="journal article" date="2023" name="Mol. Phylogenet. Evol.">
        <title>Genome-scale phylogeny and comparative genomics of the fungal order Sordariales.</title>
        <authorList>
            <person name="Hensen N."/>
            <person name="Bonometti L."/>
            <person name="Westerberg I."/>
            <person name="Brannstrom I.O."/>
            <person name="Guillou S."/>
            <person name="Cros-Aarteil S."/>
            <person name="Calhoun S."/>
            <person name="Haridas S."/>
            <person name="Kuo A."/>
            <person name="Mondo S."/>
            <person name="Pangilinan J."/>
            <person name="Riley R."/>
            <person name="LaButti K."/>
            <person name="Andreopoulos B."/>
            <person name="Lipzen A."/>
            <person name="Chen C."/>
            <person name="Yan M."/>
            <person name="Daum C."/>
            <person name="Ng V."/>
            <person name="Clum A."/>
            <person name="Steindorff A."/>
            <person name="Ohm R.A."/>
            <person name="Martin F."/>
            <person name="Silar P."/>
            <person name="Natvig D.O."/>
            <person name="Lalanne C."/>
            <person name="Gautier V."/>
            <person name="Ament-Velasquez S.L."/>
            <person name="Kruys A."/>
            <person name="Hutchinson M.I."/>
            <person name="Powell A.J."/>
            <person name="Barry K."/>
            <person name="Miller A.N."/>
            <person name="Grigoriev I.V."/>
            <person name="Debuchy R."/>
            <person name="Gladieux P."/>
            <person name="Hiltunen Thoren M."/>
            <person name="Johannesson H."/>
        </authorList>
    </citation>
    <scope>NUCLEOTIDE SEQUENCE [LARGE SCALE GENOMIC DNA]</scope>
    <source>
        <strain evidence="2">CBS 340.73</strain>
    </source>
</reference>
<comment type="caution">
    <text evidence="1">The sequence shown here is derived from an EMBL/GenBank/DDBJ whole genome shotgun (WGS) entry which is preliminary data.</text>
</comment>
<keyword evidence="2" id="KW-1185">Reference proteome</keyword>
<sequence length="75" mass="8450">TWKDYGDLSEVTPPNDTIAILVQVRNTSGVVYIYVTETDDYKDRVGQDYSGQTVIVPWKQGLKFVCYGTCRIGLV</sequence>
<dbReference type="Proteomes" id="UP001303473">
    <property type="component" value="Unassembled WGS sequence"/>
</dbReference>
<dbReference type="AlphaFoldDB" id="A0AAN6MYU2"/>
<organism evidence="1 2">
    <name type="scientific">Diplogelasinospora grovesii</name>
    <dbReference type="NCBI Taxonomy" id="303347"/>
    <lineage>
        <taxon>Eukaryota</taxon>
        <taxon>Fungi</taxon>
        <taxon>Dikarya</taxon>
        <taxon>Ascomycota</taxon>
        <taxon>Pezizomycotina</taxon>
        <taxon>Sordariomycetes</taxon>
        <taxon>Sordariomycetidae</taxon>
        <taxon>Sordariales</taxon>
        <taxon>Diplogelasinosporaceae</taxon>
        <taxon>Diplogelasinospora</taxon>
    </lineage>
</organism>
<accession>A0AAN6MYU2</accession>
<dbReference type="EMBL" id="MU853994">
    <property type="protein sequence ID" value="KAK3934392.1"/>
    <property type="molecule type" value="Genomic_DNA"/>
</dbReference>
<feature type="non-terminal residue" evidence="1">
    <location>
        <position position="1"/>
    </location>
</feature>
<feature type="non-terminal residue" evidence="1">
    <location>
        <position position="75"/>
    </location>
</feature>
<gene>
    <name evidence="1" type="ORF">QBC46DRAFT_218326</name>
</gene>